<evidence type="ECO:0000256" key="1">
    <source>
        <dbReference type="ARBA" id="ARBA00009684"/>
    </source>
</evidence>
<dbReference type="UniPathway" id="UPA00056">
    <property type="reaction ID" value="UER00094"/>
</dbReference>
<dbReference type="InterPro" id="IPR014721">
    <property type="entry name" value="Ribsml_uS5_D2-typ_fold_subgr"/>
</dbReference>
<keyword evidence="5 9" id="KW-0547">Nucleotide-binding</keyword>
<dbReference type="InterPro" id="IPR020568">
    <property type="entry name" value="Ribosomal_Su5_D2-typ_SF"/>
</dbReference>
<evidence type="ECO:0000256" key="7">
    <source>
        <dbReference type="ARBA" id="ARBA00022840"/>
    </source>
</evidence>
<comment type="function">
    <text evidence="9">Catalyzes the phosphorylation of the position 2 hydroxy group of 4-diphosphocytidyl-2C-methyl-D-erythritol.</text>
</comment>
<dbReference type="PIRSF" id="PIRSF010376">
    <property type="entry name" value="IspE"/>
    <property type="match status" value="1"/>
</dbReference>
<dbReference type="InterPro" id="IPR006204">
    <property type="entry name" value="GHMP_kinase_N_dom"/>
</dbReference>
<feature type="domain" description="GHMP kinase C-terminal" evidence="11">
    <location>
        <begin position="207"/>
        <end position="261"/>
    </location>
</feature>
<evidence type="ECO:0000256" key="4">
    <source>
        <dbReference type="ARBA" id="ARBA00022679"/>
    </source>
</evidence>
<evidence type="ECO:0000313" key="13">
    <source>
        <dbReference type="Proteomes" id="UP000030146"/>
    </source>
</evidence>
<dbReference type="GO" id="GO:0019288">
    <property type="term" value="P:isopentenyl diphosphate biosynthetic process, methylerythritol 4-phosphate pathway"/>
    <property type="evidence" value="ECO:0007669"/>
    <property type="project" value="UniProtKB-UniRule"/>
</dbReference>
<comment type="pathway">
    <text evidence="9">Isoprenoid biosynthesis; isopentenyl diphosphate biosynthesis via DXP pathway; isopentenyl diphosphate from 1-deoxy-D-xylulose 5-phosphate: step 3/6.</text>
</comment>
<feature type="active site" evidence="9">
    <location>
        <position position="134"/>
    </location>
</feature>
<evidence type="ECO:0000259" key="11">
    <source>
        <dbReference type="Pfam" id="PF08544"/>
    </source>
</evidence>
<dbReference type="GO" id="GO:0016114">
    <property type="term" value="P:terpenoid biosynthetic process"/>
    <property type="evidence" value="ECO:0007669"/>
    <property type="project" value="UniProtKB-UniRule"/>
</dbReference>
<dbReference type="GO" id="GO:0050515">
    <property type="term" value="F:4-(cytidine 5'-diphospho)-2-C-methyl-D-erythritol kinase activity"/>
    <property type="evidence" value="ECO:0007669"/>
    <property type="project" value="UniProtKB-UniRule"/>
</dbReference>
<gene>
    <name evidence="9" type="primary">ispE</name>
    <name evidence="12" type="ORF">HR15_07035</name>
</gene>
<evidence type="ECO:0000259" key="10">
    <source>
        <dbReference type="Pfam" id="PF00288"/>
    </source>
</evidence>
<dbReference type="Pfam" id="PF00288">
    <property type="entry name" value="GHMP_kinases_N"/>
    <property type="match status" value="1"/>
</dbReference>
<dbReference type="InterPro" id="IPR004424">
    <property type="entry name" value="IspE"/>
</dbReference>
<reference evidence="12 13" key="1">
    <citation type="submission" date="2014-08" db="EMBL/GenBank/DDBJ databases">
        <title>Porphyromonas gulae strain:COT-052_OH3439 Genome sequencing.</title>
        <authorList>
            <person name="Wallis C."/>
            <person name="Deusch O."/>
            <person name="O'Flynn C."/>
            <person name="Davis I."/>
            <person name="Jospin G."/>
            <person name="Darling A.E."/>
            <person name="Coil D.A."/>
            <person name="Alexiev A."/>
            <person name="Horsfall A."/>
            <person name="Kirkwood N."/>
            <person name="Harris S."/>
            <person name="Eisen J.A."/>
        </authorList>
    </citation>
    <scope>NUCLEOTIDE SEQUENCE [LARGE SCALE GENOMIC DNA]</scope>
    <source>
        <strain evidence="13">COT-052 OH3439</strain>
    </source>
</reference>
<dbReference type="Gene3D" id="3.30.70.890">
    <property type="entry name" value="GHMP kinase, C-terminal domain"/>
    <property type="match status" value="1"/>
</dbReference>
<dbReference type="HAMAP" id="MF_00061">
    <property type="entry name" value="IspE"/>
    <property type="match status" value="1"/>
</dbReference>
<dbReference type="NCBIfam" id="TIGR00154">
    <property type="entry name" value="ispE"/>
    <property type="match status" value="1"/>
</dbReference>
<dbReference type="PANTHER" id="PTHR43527">
    <property type="entry name" value="4-DIPHOSPHOCYTIDYL-2-C-METHYL-D-ERYTHRITOL KINASE, CHLOROPLASTIC"/>
    <property type="match status" value="1"/>
</dbReference>
<dbReference type="SUPFAM" id="SSF55060">
    <property type="entry name" value="GHMP Kinase, C-terminal domain"/>
    <property type="match status" value="1"/>
</dbReference>
<sequence>MIVFPNAKINLGLQVVAKRADGYHNIETVFYPIPLIDALEIEAREDTCDCLSVHGVPIDAVAEDNLVMKAVMALRQKFDFPPLTIELIKHIPSGAGLGGGSSDASFMLKLIRDYFSLPIDDEELATIALTIGADCPFFIENRPVLATDLGQVFTPLPGFSLSGLHIAIVKPPIHISTAAAYKGLKHVGKRETMPDEIVHMPVEEWRGKLVNDFEESLFPAQPRLAELKEMLYRSGAVYAAMSGSGSALFGLFREKPQLDKAAITDCFRWQSIIP</sequence>
<evidence type="ECO:0000256" key="3">
    <source>
        <dbReference type="ARBA" id="ARBA00017473"/>
    </source>
</evidence>
<keyword evidence="13" id="KW-1185">Reference proteome</keyword>
<organism evidence="12 13">
    <name type="scientific">Porphyromonas gulae</name>
    <dbReference type="NCBI Taxonomy" id="111105"/>
    <lineage>
        <taxon>Bacteria</taxon>
        <taxon>Pseudomonadati</taxon>
        <taxon>Bacteroidota</taxon>
        <taxon>Bacteroidia</taxon>
        <taxon>Bacteroidales</taxon>
        <taxon>Porphyromonadaceae</taxon>
        <taxon>Porphyromonas</taxon>
    </lineage>
</organism>
<feature type="active site" evidence="9">
    <location>
        <position position="8"/>
    </location>
</feature>
<protein>
    <recommendedName>
        <fullName evidence="3 9">4-diphosphocytidyl-2-C-methyl-D-erythritol kinase</fullName>
        <shortName evidence="9">CMK</shortName>
        <ecNumber evidence="2 9">2.7.1.148</ecNumber>
    </recommendedName>
    <alternativeName>
        <fullName evidence="8 9">4-(cytidine-5'-diphospho)-2-C-methyl-D-erythritol kinase</fullName>
    </alternativeName>
</protein>
<evidence type="ECO:0000256" key="2">
    <source>
        <dbReference type="ARBA" id="ARBA00012052"/>
    </source>
</evidence>
<dbReference type="AlphaFoldDB" id="A0A0A2F7X5"/>
<comment type="catalytic activity">
    <reaction evidence="9">
        <text>4-CDP-2-C-methyl-D-erythritol + ATP = 4-CDP-2-C-methyl-D-erythritol 2-phosphate + ADP + H(+)</text>
        <dbReference type="Rhea" id="RHEA:18437"/>
        <dbReference type="ChEBI" id="CHEBI:15378"/>
        <dbReference type="ChEBI" id="CHEBI:30616"/>
        <dbReference type="ChEBI" id="CHEBI:57823"/>
        <dbReference type="ChEBI" id="CHEBI:57919"/>
        <dbReference type="ChEBI" id="CHEBI:456216"/>
        <dbReference type="EC" id="2.7.1.148"/>
    </reaction>
</comment>
<dbReference type="Gene3D" id="3.30.230.10">
    <property type="match status" value="1"/>
</dbReference>
<keyword evidence="4 9" id="KW-0808">Transferase</keyword>
<keyword evidence="7 9" id="KW-0067">ATP-binding</keyword>
<dbReference type="SUPFAM" id="SSF54211">
    <property type="entry name" value="Ribosomal protein S5 domain 2-like"/>
    <property type="match status" value="1"/>
</dbReference>
<comment type="caution">
    <text evidence="12">The sequence shown here is derived from an EMBL/GenBank/DDBJ whole genome shotgun (WGS) entry which is preliminary data.</text>
</comment>
<evidence type="ECO:0000256" key="8">
    <source>
        <dbReference type="ARBA" id="ARBA00032554"/>
    </source>
</evidence>
<dbReference type="InterPro" id="IPR013750">
    <property type="entry name" value="GHMP_kinase_C_dom"/>
</dbReference>
<name>A0A0A2F7X5_9PORP</name>
<dbReference type="PANTHER" id="PTHR43527:SF2">
    <property type="entry name" value="4-DIPHOSPHOCYTIDYL-2-C-METHYL-D-ERYTHRITOL KINASE, CHLOROPLASTIC"/>
    <property type="match status" value="1"/>
</dbReference>
<dbReference type="GO" id="GO:0005524">
    <property type="term" value="F:ATP binding"/>
    <property type="evidence" value="ECO:0007669"/>
    <property type="project" value="UniProtKB-UniRule"/>
</dbReference>
<keyword evidence="6 9" id="KW-0418">Kinase</keyword>
<evidence type="ECO:0000256" key="5">
    <source>
        <dbReference type="ARBA" id="ARBA00022741"/>
    </source>
</evidence>
<keyword evidence="9" id="KW-0414">Isoprene biosynthesis</keyword>
<dbReference type="Proteomes" id="UP000030146">
    <property type="component" value="Unassembled WGS sequence"/>
</dbReference>
<evidence type="ECO:0000256" key="9">
    <source>
        <dbReference type="HAMAP-Rule" id="MF_00061"/>
    </source>
</evidence>
<proteinExistence type="inferred from homology"/>
<dbReference type="RefSeq" id="WP_039425212.1">
    <property type="nucleotide sequence ID" value="NZ_JRAK01000091.1"/>
</dbReference>
<dbReference type="InterPro" id="IPR036554">
    <property type="entry name" value="GHMP_kinase_C_sf"/>
</dbReference>
<evidence type="ECO:0000313" key="12">
    <source>
        <dbReference type="EMBL" id="KGN87126.1"/>
    </source>
</evidence>
<feature type="binding site" evidence="9">
    <location>
        <begin position="92"/>
        <end position="102"/>
    </location>
    <ligand>
        <name>ATP</name>
        <dbReference type="ChEBI" id="CHEBI:30616"/>
    </ligand>
</feature>
<dbReference type="EC" id="2.7.1.148" evidence="2 9"/>
<feature type="domain" description="GHMP kinase N-terminal" evidence="10">
    <location>
        <begin position="65"/>
        <end position="139"/>
    </location>
</feature>
<dbReference type="EMBL" id="JRAK01000091">
    <property type="protein sequence ID" value="KGN87126.1"/>
    <property type="molecule type" value="Genomic_DNA"/>
</dbReference>
<dbReference type="Pfam" id="PF08544">
    <property type="entry name" value="GHMP_kinases_C"/>
    <property type="match status" value="1"/>
</dbReference>
<accession>A0A0A2F7X5</accession>
<evidence type="ECO:0000256" key="6">
    <source>
        <dbReference type="ARBA" id="ARBA00022777"/>
    </source>
</evidence>
<comment type="similarity">
    <text evidence="1 9">Belongs to the GHMP kinase family. IspE subfamily.</text>
</comment>